<sequence>MQSGSPDFNAEGTESAGLTPFWVTRKESDDHF</sequence>
<evidence type="ECO:0000256" key="1">
    <source>
        <dbReference type="SAM" id="MobiDB-lite"/>
    </source>
</evidence>
<evidence type="ECO:0000313" key="2">
    <source>
        <dbReference type="EMBL" id="GBN41072.1"/>
    </source>
</evidence>
<dbReference type="EMBL" id="BGPR01210715">
    <property type="protein sequence ID" value="GBN41085.1"/>
    <property type="molecule type" value="Genomic_DNA"/>
</dbReference>
<feature type="region of interest" description="Disordered" evidence="1">
    <location>
        <begin position="1"/>
        <end position="32"/>
    </location>
</feature>
<dbReference type="EMBL" id="BGPR01210707">
    <property type="protein sequence ID" value="GBN41072.1"/>
    <property type="molecule type" value="Genomic_DNA"/>
</dbReference>
<gene>
    <name evidence="3" type="ORF">AVEN_132910_1</name>
    <name evidence="2" type="ORF">AVEN_87932_1</name>
</gene>
<feature type="non-terminal residue" evidence="3">
    <location>
        <position position="32"/>
    </location>
</feature>
<accession>A0A4Y2NNH7</accession>
<evidence type="ECO:0000313" key="4">
    <source>
        <dbReference type="Proteomes" id="UP000499080"/>
    </source>
</evidence>
<dbReference type="AlphaFoldDB" id="A0A4Y2NNH7"/>
<keyword evidence="4" id="KW-1185">Reference proteome</keyword>
<reference evidence="3 4" key="1">
    <citation type="journal article" date="2019" name="Sci. Rep.">
        <title>Orb-weaving spider Araneus ventricosus genome elucidates the spidroin gene catalogue.</title>
        <authorList>
            <person name="Kono N."/>
            <person name="Nakamura H."/>
            <person name="Ohtoshi R."/>
            <person name="Moran D.A.P."/>
            <person name="Shinohara A."/>
            <person name="Yoshida Y."/>
            <person name="Fujiwara M."/>
            <person name="Mori M."/>
            <person name="Tomita M."/>
            <person name="Arakawa K."/>
        </authorList>
    </citation>
    <scope>NUCLEOTIDE SEQUENCE [LARGE SCALE GENOMIC DNA]</scope>
</reference>
<comment type="caution">
    <text evidence="3">The sequence shown here is derived from an EMBL/GenBank/DDBJ whole genome shotgun (WGS) entry which is preliminary data.</text>
</comment>
<name>A0A4Y2NNH7_ARAVE</name>
<protein>
    <submittedName>
        <fullName evidence="3">Uncharacterized protein</fullName>
    </submittedName>
</protein>
<proteinExistence type="predicted"/>
<dbReference type="Proteomes" id="UP000499080">
    <property type="component" value="Unassembled WGS sequence"/>
</dbReference>
<evidence type="ECO:0000313" key="3">
    <source>
        <dbReference type="EMBL" id="GBN41085.1"/>
    </source>
</evidence>
<organism evidence="3 4">
    <name type="scientific">Araneus ventricosus</name>
    <name type="common">Orbweaver spider</name>
    <name type="synonym">Epeira ventricosa</name>
    <dbReference type="NCBI Taxonomy" id="182803"/>
    <lineage>
        <taxon>Eukaryota</taxon>
        <taxon>Metazoa</taxon>
        <taxon>Ecdysozoa</taxon>
        <taxon>Arthropoda</taxon>
        <taxon>Chelicerata</taxon>
        <taxon>Arachnida</taxon>
        <taxon>Araneae</taxon>
        <taxon>Araneomorphae</taxon>
        <taxon>Entelegynae</taxon>
        <taxon>Araneoidea</taxon>
        <taxon>Araneidae</taxon>
        <taxon>Araneus</taxon>
    </lineage>
</organism>